<feature type="chain" id="PRO_5035216400" evidence="2">
    <location>
        <begin position="21"/>
        <end position="418"/>
    </location>
</feature>
<evidence type="ECO:0000313" key="4">
    <source>
        <dbReference type="Proteomes" id="UP000717585"/>
    </source>
</evidence>
<proteinExistence type="predicted"/>
<keyword evidence="4" id="KW-1185">Reference proteome</keyword>
<gene>
    <name evidence="3" type="ORF">J8273_5204</name>
</gene>
<feature type="transmembrane region" description="Helical" evidence="1">
    <location>
        <begin position="399"/>
        <end position="417"/>
    </location>
</feature>
<evidence type="ECO:0000256" key="1">
    <source>
        <dbReference type="SAM" id="Phobius"/>
    </source>
</evidence>
<keyword evidence="1" id="KW-1133">Transmembrane helix</keyword>
<keyword evidence="1" id="KW-0472">Membrane</keyword>
<comment type="caution">
    <text evidence="3">The sequence shown here is derived from an EMBL/GenBank/DDBJ whole genome shotgun (WGS) entry which is preliminary data.</text>
</comment>
<evidence type="ECO:0000313" key="3">
    <source>
        <dbReference type="EMBL" id="KAG9392221.1"/>
    </source>
</evidence>
<dbReference type="EMBL" id="JAHDYR010000038">
    <property type="protein sequence ID" value="KAG9392221.1"/>
    <property type="molecule type" value="Genomic_DNA"/>
</dbReference>
<dbReference type="Proteomes" id="UP000717585">
    <property type="component" value="Unassembled WGS sequence"/>
</dbReference>
<keyword evidence="1" id="KW-0812">Transmembrane</keyword>
<protein>
    <submittedName>
        <fullName evidence="3">Uncharacterized protein</fullName>
    </submittedName>
</protein>
<dbReference type="AlphaFoldDB" id="A0A8J6AR66"/>
<organism evidence="3 4">
    <name type="scientific">Carpediemonas membranifera</name>
    <dbReference type="NCBI Taxonomy" id="201153"/>
    <lineage>
        <taxon>Eukaryota</taxon>
        <taxon>Metamonada</taxon>
        <taxon>Carpediemonas-like organisms</taxon>
        <taxon>Carpediemonas</taxon>
    </lineage>
</organism>
<sequence>MKQTGICLLILLQIVTVAMCYRSAQMAVRVPDVSEAANEDFVIITPSDDHQGVNLMATIRNKATDDVTFNFYDANFHDIGNDDVVEINPHTFIVTNVTNVLTGTSNPCSDKGSATPHLFLRSKVDKVVSVNYDGTQLAEASIPFRTDDMPMYCDGTSVFVCTQSELLVYNLGLELQSNLTLPNADFDHIFPYNKDGISVILFGDYPYDDVSTIISVNTDRSDFVSNVNTTEFTELTDSFYFGGRIAATKEVASGSTIYGFIEYDSAEQTWGFGSDAWYNVTSDGASDAASVMYIYAIDDELNDASSVSVLYLDASNPENIALIADSHLADANMHPIDGTEEIIVYSAADYPCLVQSECFYMRLRLFSDLYLNYALTETTVGDVTSNEMLLTFQRPNKDAAAWVKVGLLAVLLALLVLA</sequence>
<accession>A0A8J6AR66</accession>
<evidence type="ECO:0000256" key="2">
    <source>
        <dbReference type="SAM" id="SignalP"/>
    </source>
</evidence>
<reference evidence="3" key="1">
    <citation type="submission" date="2021-05" db="EMBL/GenBank/DDBJ databases">
        <title>A free-living protist that lacks canonical eukaryotic 1 DNA replication and segregation systems.</title>
        <authorList>
            <person name="Salas-Leiva D.E."/>
            <person name="Tromer E.C."/>
            <person name="Curtis B.A."/>
            <person name="Jerlstrom-Hultqvist J."/>
            <person name="Kolisko M."/>
            <person name="Yi Z."/>
            <person name="Salas-Leiva J.S."/>
            <person name="Gallot-Lavallee L."/>
            <person name="Kops G.J.P.L."/>
            <person name="Archibald J.M."/>
            <person name="Simpson A.G.B."/>
            <person name="Roger A.J."/>
        </authorList>
    </citation>
    <scope>NUCLEOTIDE SEQUENCE</scope>
    <source>
        <strain evidence="3">BICM</strain>
    </source>
</reference>
<keyword evidence="2" id="KW-0732">Signal</keyword>
<name>A0A8J6AR66_9EUKA</name>
<feature type="signal peptide" evidence="2">
    <location>
        <begin position="1"/>
        <end position="20"/>
    </location>
</feature>